<evidence type="ECO:0000256" key="7">
    <source>
        <dbReference type="ARBA" id="ARBA00023277"/>
    </source>
</evidence>
<keyword evidence="5 9" id="KW-0378">Hydrolase</keyword>
<comment type="cofactor">
    <cofactor evidence="9">
        <name>Mg(2+)</name>
        <dbReference type="ChEBI" id="CHEBI:18420"/>
    </cofactor>
    <text evidence="9">Binds 2 magnesium ions per subunit.</text>
</comment>
<evidence type="ECO:0000259" key="12">
    <source>
        <dbReference type="Pfam" id="PF18913"/>
    </source>
</evidence>
<evidence type="ECO:0000313" key="13">
    <source>
        <dbReference type="EMBL" id="AGF48360.1"/>
    </source>
</evidence>
<organism evidence="13 14">
    <name type="scientific">Candidatus Kinetoplastidibacterium stringomonadis TCC290E</name>
    <dbReference type="NCBI Taxonomy" id="1208920"/>
    <lineage>
        <taxon>Bacteria</taxon>
        <taxon>Pseudomonadati</taxon>
        <taxon>Pseudomonadota</taxon>
        <taxon>Betaproteobacteria</taxon>
        <taxon>Candidatus Kinetoplastidibacterium</taxon>
    </lineage>
</organism>
<feature type="domain" description="Fructose-1-6-bisphosphatase class I N-terminal" evidence="11">
    <location>
        <begin position="19"/>
        <end position="194"/>
    </location>
</feature>
<evidence type="ECO:0000256" key="4">
    <source>
        <dbReference type="ARBA" id="ARBA00022723"/>
    </source>
</evidence>
<dbReference type="Pfam" id="PF18913">
    <property type="entry name" value="FBPase_C"/>
    <property type="match status" value="1"/>
</dbReference>
<name>M1M8N6_9PROT</name>
<evidence type="ECO:0000256" key="2">
    <source>
        <dbReference type="ARBA" id="ARBA00010941"/>
    </source>
</evidence>
<dbReference type="CDD" id="cd00354">
    <property type="entry name" value="FBPase"/>
    <property type="match status" value="1"/>
</dbReference>
<reference evidence="13 14" key="1">
    <citation type="journal article" date="2013" name="Genome Biol. Evol.">
        <title>Genome evolution and phylogenomic analysis of candidatus kinetoplastibacterium, the betaproteobacterial endosymbionts of strigomonas and angomonas.</title>
        <authorList>
            <person name="Alves J.M."/>
            <person name="Serrano M.G."/>
            <person name="Maia da Silva F."/>
            <person name="Voegtly L.J."/>
            <person name="Matveyev A.V."/>
            <person name="Teixeira M.M."/>
            <person name="Camargo E.P."/>
            <person name="Buck G.A."/>
        </authorList>
    </citation>
    <scope>NUCLEOTIDE SEQUENCE [LARGE SCALE GENOMIC DNA]</scope>
    <source>
        <strain evidence="13 14">TCC290E</strain>
    </source>
</reference>
<keyword evidence="6 9" id="KW-0460">Magnesium</keyword>
<dbReference type="GO" id="GO:0000287">
    <property type="term" value="F:magnesium ion binding"/>
    <property type="evidence" value="ECO:0007669"/>
    <property type="project" value="UniProtKB-UniRule"/>
</dbReference>
<feature type="binding site" evidence="9">
    <location>
        <begin position="115"/>
        <end position="118"/>
    </location>
    <ligand>
        <name>substrate</name>
    </ligand>
</feature>
<comment type="caution">
    <text evidence="9">Lacks conserved residue(s) required for the propagation of feature annotation.</text>
</comment>
<dbReference type="InterPro" id="IPR044015">
    <property type="entry name" value="FBPase_C_dom"/>
</dbReference>
<keyword evidence="14" id="KW-1185">Reference proteome</keyword>
<evidence type="ECO:0000259" key="11">
    <source>
        <dbReference type="Pfam" id="PF00316"/>
    </source>
</evidence>
<dbReference type="SUPFAM" id="SSF56655">
    <property type="entry name" value="Carbohydrate phosphatase"/>
    <property type="match status" value="1"/>
</dbReference>
<evidence type="ECO:0000313" key="14">
    <source>
        <dbReference type="Proteomes" id="UP000011541"/>
    </source>
</evidence>
<dbReference type="OrthoDB" id="9806756at2"/>
<keyword evidence="7 9" id="KW-0119">Carbohydrate metabolism</keyword>
<feature type="binding site" evidence="9">
    <location>
        <position position="112"/>
    </location>
    <ligand>
        <name>Mg(2+)</name>
        <dbReference type="ChEBI" id="CHEBI:18420"/>
        <label>1</label>
    </ligand>
</feature>
<dbReference type="STRING" id="1208920.CONE_0598"/>
<comment type="subcellular location">
    <subcellularLocation>
        <location evidence="9">Cytoplasm</location>
    </subcellularLocation>
</comment>
<dbReference type="Gene3D" id="3.30.540.10">
    <property type="entry name" value="Fructose-1,6-Bisphosphatase, subunit A, domain 1"/>
    <property type="match status" value="1"/>
</dbReference>
<gene>
    <name evidence="9" type="primary">fbp</name>
    <name evidence="13" type="ORF">CONE_0598</name>
</gene>
<feature type="domain" description="Fructose-1-6-bisphosphatase class 1 C-terminal" evidence="12">
    <location>
        <begin position="200"/>
        <end position="329"/>
    </location>
</feature>
<accession>M1M8N6</accession>
<feature type="binding site" evidence="9">
    <location>
        <position position="210"/>
    </location>
    <ligand>
        <name>substrate</name>
    </ligand>
</feature>
<sequence length="337" mass="38054">MNNNFLLEFLYKEYTSLMNDSQLSGLIKNIAVSCRKISNLLDKGNLNNIFGKYNKINVQGEMQAKLDVIANDIIVDENNCIGSLAGLASEEMEDFYRIPDDYKTGDYLLLFDPLDGSSNIDVNISVGTIFSILRINRKINNNKEIIINDFLQPGINQIAAGYAIYGPQTSIVISLGKGVHSFTLDKNINEWILDNKLMNIPNCTNEFSINSSNSRHWDENIYNYVQDCLIGTDGPLRKNYNMRWTGSMVADVHRIMTRGGIFLYPWDSRNPSIPGKLRLMYEANPMAFLVEQAGGIASNGNKRILEIIPEKLHQRTSVILGSSDEVNILLRSYINTY</sequence>
<evidence type="ECO:0000256" key="8">
    <source>
        <dbReference type="ARBA" id="ARBA00024331"/>
    </source>
</evidence>
<dbReference type="PIRSF" id="PIRSF500210">
    <property type="entry name" value="FBPtase"/>
    <property type="match status" value="1"/>
</dbReference>
<dbReference type="HAMAP" id="MF_01855">
    <property type="entry name" value="FBPase_class1"/>
    <property type="match status" value="1"/>
</dbReference>
<dbReference type="InterPro" id="IPR028343">
    <property type="entry name" value="FBPtase"/>
</dbReference>
<feature type="binding site" evidence="9">
    <location>
        <position position="90"/>
    </location>
    <ligand>
        <name>Mg(2+)</name>
        <dbReference type="ChEBI" id="CHEBI:18420"/>
        <label>1</label>
    </ligand>
</feature>
<dbReference type="EMBL" id="CP003805">
    <property type="protein sequence ID" value="AGF48360.1"/>
    <property type="molecule type" value="Genomic_DNA"/>
</dbReference>
<dbReference type="GO" id="GO:0005829">
    <property type="term" value="C:cytosol"/>
    <property type="evidence" value="ECO:0007669"/>
    <property type="project" value="TreeGrafter"/>
</dbReference>
<dbReference type="GO" id="GO:0006094">
    <property type="term" value="P:gluconeogenesis"/>
    <property type="evidence" value="ECO:0007669"/>
    <property type="project" value="UniProtKB-UniRule"/>
</dbReference>
<evidence type="ECO:0000256" key="10">
    <source>
        <dbReference type="RuleBase" id="RU000508"/>
    </source>
</evidence>
<dbReference type="GO" id="GO:0006000">
    <property type="term" value="P:fructose metabolic process"/>
    <property type="evidence" value="ECO:0007669"/>
    <property type="project" value="TreeGrafter"/>
</dbReference>
<dbReference type="PATRIC" id="fig|1208920.3.peg.348"/>
<dbReference type="Gene3D" id="3.40.190.80">
    <property type="match status" value="1"/>
</dbReference>
<evidence type="ECO:0000256" key="3">
    <source>
        <dbReference type="ARBA" id="ARBA00022490"/>
    </source>
</evidence>
<evidence type="ECO:0000256" key="1">
    <source>
        <dbReference type="ARBA" id="ARBA00001273"/>
    </source>
</evidence>
<dbReference type="GO" id="GO:0005986">
    <property type="term" value="P:sucrose biosynthetic process"/>
    <property type="evidence" value="ECO:0007669"/>
    <property type="project" value="TreeGrafter"/>
</dbReference>
<keyword evidence="4 9" id="KW-0479">Metal-binding</keyword>
<dbReference type="HOGENOM" id="CLU_039977_0_0_4"/>
<feature type="binding site" evidence="9">
    <location>
        <position position="112"/>
    </location>
    <ligand>
        <name>Mg(2+)</name>
        <dbReference type="ChEBI" id="CHEBI:18420"/>
        <label>2</label>
    </ligand>
</feature>
<dbReference type="Proteomes" id="UP000011541">
    <property type="component" value="Chromosome"/>
</dbReference>
<keyword evidence="3 9" id="KW-0963">Cytoplasm</keyword>
<dbReference type="GO" id="GO:0030388">
    <property type="term" value="P:fructose 1,6-bisphosphate metabolic process"/>
    <property type="evidence" value="ECO:0007669"/>
    <property type="project" value="TreeGrafter"/>
</dbReference>
<dbReference type="InterPro" id="IPR000146">
    <property type="entry name" value="FBPase_class-1"/>
</dbReference>
<dbReference type="PANTHER" id="PTHR11556:SF35">
    <property type="entry name" value="SEDOHEPTULOSE-1,7-BISPHOSPHATASE, CHLOROPLASTIC"/>
    <property type="match status" value="1"/>
</dbReference>
<dbReference type="GO" id="GO:0042132">
    <property type="term" value="F:fructose 1,6-bisphosphate 1-phosphatase activity"/>
    <property type="evidence" value="ECO:0007669"/>
    <property type="project" value="UniProtKB-UniRule"/>
</dbReference>
<dbReference type="GO" id="GO:0006002">
    <property type="term" value="P:fructose 6-phosphate metabolic process"/>
    <property type="evidence" value="ECO:0007669"/>
    <property type="project" value="TreeGrafter"/>
</dbReference>
<comment type="catalytic activity">
    <reaction evidence="1 9">
        <text>beta-D-fructose 1,6-bisphosphate + H2O = beta-D-fructose 6-phosphate + phosphate</text>
        <dbReference type="Rhea" id="RHEA:11064"/>
        <dbReference type="ChEBI" id="CHEBI:15377"/>
        <dbReference type="ChEBI" id="CHEBI:32966"/>
        <dbReference type="ChEBI" id="CHEBI:43474"/>
        <dbReference type="ChEBI" id="CHEBI:57634"/>
        <dbReference type="EC" id="3.1.3.11"/>
    </reaction>
</comment>
<proteinExistence type="inferred from homology"/>
<feature type="binding site" evidence="9">
    <location>
        <position position="276"/>
    </location>
    <ligand>
        <name>substrate</name>
    </ligand>
</feature>
<dbReference type="FunFam" id="3.40.190.80:FF:000011">
    <property type="entry name" value="Fructose-1,6-bisphosphatase class 1"/>
    <property type="match status" value="1"/>
</dbReference>
<evidence type="ECO:0000256" key="6">
    <source>
        <dbReference type="ARBA" id="ARBA00022842"/>
    </source>
</evidence>
<comment type="pathway">
    <text evidence="8">Carbohydrate biosynthesis.</text>
</comment>
<dbReference type="RefSeq" id="WP_015397047.1">
    <property type="nucleotide sequence ID" value="NC_020299.1"/>
</dbReference>
<dbReference type="Pfam" id="PF00316">
    <property type="entry name" value="FBPase"/>
    <property type="match status" value="1"/>
</dbReference>
<evidence type="ECO:0000256" key="5">
    <source>
        <dbReference type="ARBA" id="ARBA00022801"/>
    </source>
</evidence>
<protein>
    <recommendedName>
        <fullName evidence="9">Fructose-1,6-bisphosphatase class 1</fullName>
        <shortName evidence="9">FBPase class 1</shortName>
        <ecNumber evidence="9">3.1.3.11</ecNumber>
    </recommendedName>
    <alternativeName>
        <fullName evidence="9">D-fructose-1,6-bisphosphate 1-phosphohydrolase class 1</fullName>
    </alternativeName>
</protein>
<dbReference type="EC" id="3.1.3.11" evidence="9"/>
<dbReference type="AlphaFoldDB" id="M1M8N6"/>
<dbReference type="eggNOG" id="COG0158">
    <property type="taxonomic scope" value="Bacteria"/>
</dbReference>
<dbReference type="KEGG" id="kon:CONE_0598"/>
<comment type="similarity">
    <text evidence="2 9 10">Belongs to the FBPase class 1 family.</text>
</comment>
<dbReference type="PANTHER" id="PTHR11556">
    <property type="entry name" value="FRUCTOSE-1,6-BISPHOSPHATASE-RELATED"/>
    <property type="match status" value="1"/>
</dbReference>
<evidence type="ECO:0000256" key="9">
    <source>
        <dbReference type="HAMAP-Rule" id="MF_01855"/>
    </source>
</evidence>
<dbReference type="InterPro" id="IPR033391">
    <property type="entry name" value="FBPase_N"/>
</dbReference>
<dbReference type="NCBIfam" id="NF006779">
    <property type="entry name" value="PRK09293.1-3"/>
    <property type="match status" value="1"/>
</dbReference>
<feature type="binding site" evidence="9">
    <location>
        <position position="114"/>
    </location>
    <ligand>
        <name>Mg(2+)</name>
        <dbReference type="ChEBI" id="CHEBI:18420"/>
        <label>1</label>
    </ligand>
</feature>
<feature type="binding site" evidence="9">
    <location>
        <position position="115"/>
    </location>
    <ligand>
        <name>Mg(2+)</name>
        <dbReference type="ChEBI" id="CHEBI:18420"/>
        <label>2</label>
    </ligand>
</feature>
<dbReference type="PIRSF" id="PIRSF000904">
    <property type="entry name" value="FBPtase_SBPase"/>
    <property type="match status" value="1"/>
</dbReference>
<feature type="binding site" evidence="9">
    <location>
        <position position="282"/>
    </location>
    <ligand>
        <name>Mg(2+)</name>
        <dbReference type="ChEBI" id="CHEBI:18420"/>
        <label>2</label>
    </ligand>
</feature>
<comment type="subunit">
    <text evidence="9">Homotetramer.</text>
</comment>
<dbReference type="PRINTS" id="PR00115">
    <property type="entry name" value="F16BPHPHTASE"/>
</dbReference>